<sequence>MFSLFAFLGFFGATALFAFDLSSSDNDEDTPEFDDTSLS</sequence>
<feature type="chain" id="PRO_5018327934" evidence="1">
    <location>
        <begin position="19"/>
        <end position="39"/>
    </location>
</feature>
<accession>A0A3N4UNZ4</accession>
<dbReference type="Proteomes" id="UP000269689">
    <property type="component" value="Unassembled WGS sequence"/>
</dbReference>
<dbReference type="AlphaFoldDB" id="A0A3N4UNZ4"/>
<organism evidence="2 3">
    <name type="scientific">Pacificibacter maritimus</name>
    <dbReference type="NCBI Taxonomy" id="762213"/>
    <lineage>
        <taxon>Bacteria</taxon>
        <taxon>Pseudomonadati</taxon>
        <taxon>Pseudomonadota</taxon>
        <taxon>Alphaproteobacteria</taxon>
        <taxon>Rhodobacterales</taxon>
        <taxon>Roseobacteraceae</taxon>
        <taxon>Pacificibacter</taxon>
    </lineage>
</organism>
<proteinExistence type="predicted"/>
<keyword evidence="3" id="KW-1185">Reference proteome</keyword>
<name>A0A3N4UNZ4_9RHOB</name>
<comment type="caution">
    <text evidence="2">The sequence shown here is derived from an EMBL/GenBank/DDBJ whole genome shotgun (WGS) entry which is preliminary data.</text>
</comment>
<reference evidence="2 3" key="1">
    <citation type="submission" date="2018-11" db="EMBL/GenBank/DDBJ databases">
        <title>Genomic Encyclopedia of Type Strains, Phase IV (KMG-IV): sequencing the most valuable type-strain genomes for metagenomic binning, comparative biology and taxonomic classification.</title>
        <authorList>
            <person name="Goeker M."/>
        </authorList>
    </citation>
    <scope>NUCLEOTIDE SEQUENCE [LARGE SCALE GENOMIC DNA]</scope>
    <source>
        <strain evidence="2 3">DSM 104731</strain>
    </source>
</reference>
<feature type="signal peptide" evidence="1">
    <location>
        <begin position="1"/>
        <end position="18"/>
    </location>
</feature>
<protein>
    <submittedName>
        <fullName evidence="2">Uncharacterized protein</fullName>
    </submittedName>
</protein>
<dbReference type="EMBL" id="RKQK01000001">
    <property type="protein sequence ID" value="RPE71748.1"/>
    <property type="molecule type" value="Genomic_DNA"/>
</dbReference>
<evidence type="ECO:0000313" key="3">
    <source>
        <dbReference type="Proteomes" id="UP000269689"/>
    </source>
</evidence>
<evidence type="ECO:0000313" key="2">
    <source>
        <dbReference type="EMBL" id="RPE71748.1"/>
    </source>
</evidence>
<keyword evidence="1" id="KW-0732">Signal</keyword>
<evidence type="ECO:0000256" key="1">
    <source>
        <dbReference type="SAM" id="SignalP"/>
    </source>
</evidence>
<gene>
    <name evidence="2" type="ORF">EDD53_0876</name>
</gene>